<dbReference type="OrthoDB" id="248751at2759"/>
<proteinExistence type="predicted"/>
<dbReference type="HOGENOM" id="CLU_2747068_0_0_1"/>
<name>A0A0C3KAT9_PISTI</name>
<protein>
    <submittedName>
        <fullName evidence="1">Uncharacterized protein</fullName>
    </submittedName>
</protein>
<feature type="non-terminal residue" evidence="1">
    <location>
        <position position="1"/>
    </location>
</feature>
<dbReference type="EMBL" id="KN831962">
    <property type="protein sequence ID" value="KIO06727.1"/>
    <property type="molecule type" value="Genomic_DNA"/>
</dbReference>
<organism evidence="1 2">
    <name type="scientific">Pisolithus tinctorius Marx 270</name>
    <dbReference type="NCBI Taxonomy" id="870435"/>
    <lineage>
        <taxon>Eukaryota</taxon>
        <taxon>Fungi</taxon>
        <taxon>Dikarya</taxon>
        <taxon>Basidiomycota</taxon>
        <taxon>Agaricomycotina</taxon>
        <taxon>Agaricomycetes</taxon>
        <taxon>Agaricomycetidae</taxon>
        <taxon>Boletales</taxon>
        <taxon>Sclerodermatineae</taxon>
        <taxon>Pisolithaceae</taxon>
        <taxon>Pisolithus</taxon>
    </lineage>
</organism>
<gene>
    <name evidence="1" type="ORF">M404DRAFT_138177</name>
</gene>
<dbReference type="AlphaFoldDB" id="A0A0C3KAT9"/>
<evidence type="ECO:0000313" key="1">
    <source>
        <dbReference type="EMBL" id="KIO06727.1"/>
    </source>
</evidence>
<evidence type="ECO:0000313" key="2">
    <source>
        <dbReference type="Proteomes" id="UP000054217"/>
    </source>
</evidence>
<keyword evidence="2" id="KW-1185">Reference proteome</keyword>
<sequence>VSVCTTTYSDGIIAVIDPELSFLFFPFDSKGKHVRGIYPVRVKARIPAEVGELESRIIRYRPRIQAYHHYR</sequence>
<dbReference type="Gene3D" id="3.30.40.210">
    <property type="match status" value="1"/>
</dbReference>
<dbReference type="InterPro" id="IPR038510">
    <property type="entry name" value="Spt4_sf"/>
</dbReference>
<accession>A0A0C3KAT9</accession>
<dbReference type="InParanoid" id="A0A0C3KAT9"/>
<reference evidence="2" key="2">
    <citation type="submission" date="2015-01" db="EMBL/GenBank/DDBJ databases">
        <title>Evolutionary Origins and Diversification of the Mycorrhizal Mutualists.</title>
        <authorList>
            <consortium name="DOE Joint Genome Institute"/>
            <consortium name="Mycorrhizal Genomics Consortium"/>
            <person name="Kohler A."/>
            <person name="Kuo A."/>
            <person name="Nagy L.G."/>
            <person name="Floudas D."/>
            <person name="Copeland A."/>
            <person name="Barry K.W."/>
            <person name="Cichocki N."/>
            <person name="Veneault-Fourrey C."/>
            <person name="LaButti K."/>
            <person name="Lindquist E.A."/>
            <person name="Lipzen A."/>
            <person name="Lundell T."/>
            <person name="Morin E."/>
            <person name="Murat C."/>
            <person name="Riley R."/>
            <person name="Ohm R."/>
            <person name="Sun H."/>
            <person name="Tunlid A."/>
            <person name="Henrissat B."/>
            <person name="Grigoriev I.V."/>
            <person name="Hibbett D.S."/>
            <person name="Martin F."/>
        </authorList>
    </citation>
    <scope>NUCLEOTIDE SEQUENCE [LARGE SCALE GENOMIC DNA]</scope>
    <source>
        <strain evidence="2">Marx 270</strain>
    </source>
</reference>
<reference evidence="1 2" key="1">
    <citation type="submission" date="2014-04" db="EMBL/GenBank/DDBJ databases">
        <authorList>
            <consortium name="DOE Joint Genome Institute"/>
            <person name="Kuo A."/>
            <person name="Kohler A."/>
            <person name="Costa M.D."/>
            <person name="Nagy L.G."/>
            <person name="Floudas D."/>
            <person name="Copeland A."/>
            <person name="Barry K.W."/>
            <person name="Cichocki N."/>
            <person name="Veneault-Fourrey C."/>
            <person name="LaButti K."/>
            <person name="Lindquist E.A."/>
            <person name="Lipzen A."/>
            <person name="Lundell T."/>
            <person name="Morin E."/>
            <person name="Murat C."/>
            <person name="Sun H."/>
            <person name="Tunlid A."/>
            <person name="Henrissat B."/>
            <person name="Grigoriev I.V."/>
            <person name="Hibbett D.S."/>
            <person name="Martin F."/>
            <person name="Nordberg H.P."/>
            <person name="Cantor M.N."/>
            <person name="Hua S.X."/>
        </authorList>
    </citation>
    <scope>NUCLEOTIDE SEQUENCE [LARGE SCALE GENOMIC DNA]</scope>
    <source>
        <strain evidence="1 2">Marx 270</strain>
    </source>
</reference>
<dbReference type="Proteomes" id="UP000054217">
    <property type="component" value="Unassembled WGS sequence"/>
</dbReference>
<dbReference type="STRING" id="870435.A0A0C3KAT9"/>